<gene>
    <name evidence="4" type="ORF">T190423A01A_20233</name>
</gene>
<comment type="subcellular location">
    <subcellularLocation>
        <location evidence="1">Cell outer membrane</location>
    </subcellularLocation>
</comment>
<protein>
    <submittedName>
        <fullName evidence="4">TonB-dependent receptor</fullName>
    </submittedName>
</protein>
<evidence type="ECO:0000256" key="3">
    <source>
        <dbReference type="ARBA" id="ARBA00023237"/>
    </source>
</evidence>
<keyword evidence="3" id="KW-0998">Cell outer membrane</keyword>
<accession>A0ABP1F1S3</accession>
<dbReference type="Gene3D" id="2.170.130.10">
    <property type="entry name" value="TonB-dependent receptor, plug domain"/>
    <property type="match status" value="1"/>
</dbReference>
<organism evidence="4 5">
    <name type="scientific">Tenacibaculum polynesiense</name>
    <dbReference type="NCBI Taxonomy" id="3137857"/>
    <lineage>
        <taxon>Bacteria</taxon>
        <taxon>Pseudomonadati</taxon>
        <taxon>Bacteroidota</taxon>
        <taxon>Flavobacteriia</taxon>
        <taxon>Flavobacteriales</taxon>
        <taxon>Flavobacteriaceae</taxon>
        <taxon>Tenacibaculum</taxon>
    </lineage>
</organism>
<dbReference type="SUPFAM" id="SSF56935">
    <property type="entry name" value="Porins"/>
    <property type="match status" value="1"/>
</dbReference>
<keyword evidence="5" id="KW-1185">Reference proteome</keyword>
<evidence type="ECO:0000313" key="4">
    <source>
        <dbReference type="EMBL" id="CAL2102482.1"/>
    </source>
</evidence>
<name>A0ABP1F1S3_9FLAO</name>
<dbReference type="Gene3D" id="2.40.170.20">
    <property type="entry name" value="TonB-dependent receptor, beta-barrel domain"/>
    <property type="match status" value="1"/>
</dbReference>
<keyword evidence="4" id="KW-0675">Receptor</keyword>
<dbReference type="EMBL" id="CAXJIO010000011">
    <property type="protein sequence ID" value="CAL2102482.1"/>
    <property type="molecule type" value="Genomic_DNA"/>
</dbReference>
<evidence type="ECO:0000256" key="2">
    <source>
        <dbReference type="ARBA" id="ARBA00023136"/>
    </source>
</evidence>
<dbReference type="InterPro" id="IPR036942">
    <property type="entry name" value="Beta-barrel_TonB_sf"/>
</dbReference>
<reference evidence="4 5" key="1">
    <citation type="submission" date="2024-05" db="EMBL/GenBank/DDBJ databases">
        <authorList>
            <person name="Duchaud E."/>
        </authorList>
    </citation>
    <scope>NUCLEOTIDE SEQUENCE [LARGE SCALE GENOMIC DNA]</scope>
    <source>
        <strain evidence="4">Ena-SAMPLE-TAB-13-05-2024-13:56:06:370-140308</strain>
    </source>
</reference>
<proteinExistence type="predicted"/>
<comment type="caution">
    <text evidence="4">The sequence shown here is derived from an EMBL/GenBank/DDBJ whole genome shotgun (WGS) entry which is preliminary data.</text>
</comment>
<keyword evidence="2" id="KW-0472">Membrane</keyword>
<sequence length="834" mass="95774">MTQTKRNYITFWIFFLSNFILTAQSKLPLKNILEEISNQHTIRFNYNSDLIENISIRPISKETSLVHKFKNIESQTSLIFTKIDANHYSISKVYKVCGFLKSFVDQSILEGATIHTNFSNTVSNQQGYFETKVRFPSEKITIRFLGHQPVTLTLASFSKNECKTIYLQEQEEKLSHVSLTGYLVKGIDKVADGSIAINFSEFSLLPGLIETDVLHSIQALPGIQSADETVSNINIRGGSHDQNLILWDDIKMYQSGHFFGLISSFNPQITQKAIVITNGTDASFSNGVSGTIHMKTDDKIQKELKGSASLNFINANAFLDLPLGKKSSLQIAARRSIDEWVRTPTYEEYFERVTQNTEVQNNSINVTNSNQEFKFYDTSLRWLYKPSKKDEIRINFITINNDLTFDETATINTNVETKQSSLSQNTIAGGISYKRNWTDDFSTQLNLYETDYKLQAINVNIFDNQRFLQENIVSESGAKLQASYHKYNWKYNLGYNFTESKVTNLNDVDNPRFLRLRSDVIREHALFAQIQFQNLENDFIIKPGIRFNYIEKFNKTIIEPRISVHKKISSKITTEVLGEFKHQNVSQIINFQNDFLGIEKRRWQLSDDDEIPVITSKQLSFGISYKNKSLLLDAKGYYKTVNGITTQSQSFTTKYEFEKAKGSYNVWGAEFLARKKLKNLNTWLSYSFLKNKYTFKNLEDRNFPSNFDFTHSITLGNTYTYKAFKISAGINYQTGKPTSQPVENQEIVNNSINFGNANNSRLSNYFRMDASATYRYKISEEVGADFGVAVWNVTGSENAINNYYRINQSANEVDKFTRLSLGLTTNVLVRFYFN</sequence>
<evidence type="ECO:0000313" key="5">
    <source>
        <dbReference type="Proteomes" id="UP001497527"/>
    </source>
</evidence>
<dbReference type="InterPro" id="IPR037066">
    <property type="entry name" value="Plug_dom_sf"/>
</dbReference>
<dbReference type="Proteomes" id="UP001497527">
    <property type="component" value="Unassembled WGS sequence"/>
</dbReference>
<evidence type="ECO:0000256" key="1">
    <source>
        <dbReference type="ARBA" id="ARBA00004442"/>
    </source>
</evidence>